<dbReference type="Pfam" id="PF00440">
    <property type="entry name" value="TetR_N"/>
    <property type="match status" value="1"/>
</dbReference>
<dbReference type="InterPro" id="IPR036271">
    <property type="entry name" value="Tet_transcr_reg_TetR-rel_C_sf"/>
</dbReference>
<sequence>MNTRPTETPQPGAQRPRRTIKRQQPGVRRQDLLQVTLECLSRLGPRGTTGREICRQAGVSHGLLRHYFTNPQNLLLETYEELCNQVITGLAAELTVPDRDAWVSLDAFFDKLFSDEWANTQSLGAWLAFWSLVRSDPEFAARNDALNNEVRRLLADAMSRLSERPQASSMDDAVAIMAATMDGLWFEFCLSPNRLSRERGMELCKRTLRILIPEAA</sequence>
<feature type="compositionally biased region" description="Polar residues" evidence="6">
    <location>
        <begin position="1"/>
        <end position="11"/>
    </location>
</feature>
<keyword evidence="4" id="KW-0804">Transcription</keyword>
<evidence type="ECO:0000259" key="7">
    <source>
        <dbReference type="PROSITE" id="PS50977"/>
    </source>
</evidence>
<evidence type="ECO:0000256" key="1">
    <source>
        <dbReference type="ARBA" id="ARBA00022491"/>
    </source>
</evidence>
<evidence type="ECO:0000256" key="3">
    <source>
        <dbReference type="ARBA" id="ARBA00023125"/>
    </source>
</evidence>
<keyword evidence="1" id="KW-0678">Repressor</keyword>
<dbReference type="EMBL" id="CP054856">
    <property type="protein sequence ID" value="QVM83776.1"/>
    <property type="molecule type" value="Genomic_DNA"/>
</dbReference>
<dbReference type="PROSITE" id="PS50977">
    <property type="entry name" value="HTH_TETR_2"/>
    <property type="match status" value="1"/>
</dbReference>
<evidence type="ECO:0000256" key="4">
    <source>
        <dbReference type="ARBA" id="ARBA00023163"/>
    </source>
</evidence>
<dbReference type="Pfam" id="PF13977">
    <property type="entry name" value="TetR_C_6"/>
    <property type="match status" value="1"/>
</dbReference>
<keyword evidence="2" id="KW-0805">Transcription regulation</keyword>
<feature type="region of interest" description="Disordered" evidence="6">
    <location>
        <begin position="1"/>
        <end position="26"/>
    </location>
</feature>
<evidence type="ECO:0000256" key="2">
    <source>
        <dbReference type="ARBA" id="ARBA00023015"/>
    </source>
</evidence>
<proteinExistence type="predicted"/>
<dbReference type="InterPro" id="IPR050109">
    <property type="entry name" value="HTH-type_TetR-like_transc_reg"/>
</dbReference>
<dbReference type="Gene3D" id="1.10.357.10">
    <property type="entry name" value="Tetracycline Repressor, domain 2"/>
    <property type="match status" value="1"/>
</dbReference>
<keyword evidence="9" id="KW-1185">Reference proteome</keyword>
<evidence type="ECO:0000256" key="6">
    <source>
        <dbReference type="SAM" id="MobiDB-lite"/>
    </source>
</evidence>
<name>A0ABX8E3R5_9SPHN</name>
<dbReference type="InterPro" id="IPR039538">
    <property type="entry name" value="BetI_C"/>
</dbReference>
<dbReference type="PANTHER" id="PTHR30055">
    <property type="entry name" value="HTH-TYPE TRANSCRIPTIONAL REGULATOR RUTR"/>
    <property type="match status" value="1"/>
</dbReference>
<reference evidence="8 9" key="1">
    <citation type="journal article" date="2021" name="Int. J. Syst. Evol. Microbiol.">
        <title>Novosphingobium decolorationis sp. nov., an aniline blue-decolourizing bacterium isolated from East Pacific sediment.</title>
        <authorList>
            <person name="Chen X."/>
            <person name="Dong B."/>
            <person name="Chen T."/>
            <person name="Ren N."/>
            <person name="Wang J."/>
            <person name="Xu Y."/>
            <person name="Yang J."/>
            <person name="Zhu S."/>
            <person name="Chen J."/>
        </authorList>
    </citation>
    <scope>NUCLEOTIDE SEQUENCE [LARGE SCALE GENOMIC DNA]</scope>
    <source>
        <strain evidence="8 9">502str22</strain>
    </source>
</reference>
<keyword evidence="3 5" id="KW-0238">DNA-binding</keyword>
<evidence type="ECO:0000313" key="9">
    <source>
        <dbReference type="Proteomes" id="UP000677126"/>
    </source>
</evidence>
<dbReference type="RefSeq" id="WP_039390808.1">
    <property type="nucleotide sequence ID" value="NZ_CP054856.1"/>
</dbReference>
<dbReference type="SUPFAM" id="SSF46689">
    <property type="entry name" value="Homeodomain-like"/>
    <property type="match status" value="1"/>
</dbReference>
<gene>
    <name evidence="8" type="ORF">HT578_08740</name>
</gene>
<dbReference type="Proteomes" id="UP000677126">
    <property type="component" value="Chromosome"/>
</dbReference>
<feature type="DNA-binding region" description="H-T-H motif" evidence="5">
    <location>
        <begin position="49"/>
        <end position="68"/>
    </location>
</feature>
<dbReference type="PANTHER" id="PTHR30055:SF228">
    <property type="entry name" value="TRANSCRIPTIONAL REGULATOR-RELATED"/>
    <property type="match status" value="1"/>
</dbReference>
<protein>
    <submittedName>
        <fullName evidence="8">TetR family transcriptional regulator C-terminal domain-containing protein</fullName>
    </submittedName>
</protein>
<dbReference type="InterPro" id="IPR001647">
    <property type="entry name" value="HTH_TetR"/>
</dbReference>
<organism evidence="8 9">
    <name type="scientific">Novosphingobium decolorationis</name>
    <dbReference type="NCBI Taxonomy" id="2698673"/>
    <lineage>
        <taxon>Bacteria</taxon>
        <taxon>Pseudomonadati</taxon>
        <taxon>Pseudomonadota</taxon>
        <taxon>Alphaproteobacteria</taxon>
        <taxon>Sphingomonadales</taxon>
        <taxon>Sphingomonadaceae</taxon>
        <taxon>Novosphingobium</taxon>
    </lineage>
</organism>
<evidence type="ECO:0000256" key="5">
    <source>
        <dbReference type="PROSITE-ProRule" id="PRU00335"/>
    </source>
</evidence>
<accession>A0ABX8E3R5</accession>
<dbReference type="InterPro" id="IPR009057">
    <property type="entry name" value="Homeodomain-like_sf"/>
</dbReference>
<dbReference type="SUPFAM" id="SSF48498">
    <property type="entry name" value="Tetracyclin repressor-like, C-terminal domain"/>
    <property type="match status" value="1"/>
</dbReference>
<feature type="domain" description="HTH tetR-type" evidence="7">
    <location>
        <begin position="26"/>
        <end position="86"/>
    </location>
</feature>
<evidence type="ECO:0000313" key="8">
    <source>
        <dbReference type="EMBL" id="QVM83776.1"/>
    </source>
</evidence>